<dbReference type="RefSeq" id="WP_144873460.1">
    <property type="nucleotide sequence ID" value="NZ_LR214025.1"/>
</dbReference>
<protein>
    <recommendedName>
        <fullName evidence="3">DUF4864 domain-containing protein</fullName>
    </recommendedName>
</protein>
<accession>A0A563VTI1</accession>
<name>A0A563VTI1_9CYAN</name>
<sequence>MYISELDKAEIRQVIEKQLQAFQQDDFITAFSFASPAIQQQFGSWDNFKDMVTDSYQAVYRPRSVMFRGFTMVENFPAQNLILMDSTGNIVQATYVMQLQQDHSWRIHGCFLVPIDKTVS</sequence>
<reference evidence="1 2" key="1">
    <citation type="submission" date="2019-01" db="EMBL/GenBank/DDBJ databases">
        <authorList>
            <person name="Brito A."/>
        </authorList>
    </citation>
    <scope>NUCLEOTIDE SEQUENCE [LARGE SCALE GENOMIC DNA]</scope>
    <source>
        <strain evidence="1">1</strain>
    </source>
</reference>
<keyword evidence="2" id="KW-1185">Reference proteome</keyword>
<dbReference type="Pfam" id="PF16156">
    <property type="entry name" value="DUF4864"/>
    <property type="match status" value="1"/>
</dbReference>
<gene>
    <name evidence="1" type="ORF">H1P_2820003</name>
</gene>
<dbReference type="AlphaFoldDB" id="A0A563VTI1"/>
<dbReference type="InterPro" id="IPR032347">
    <property type="entry name" value="DUF4864"/>
</dbReference>
<organism evidence="1 2">
    <name type="scientific">Hyella patelloides LEGE 07179</name>
    <dbReference type="NCBI Taxonomy" id="945734"/>
    <lineage>
        <taxon>Bacteria</taxon>
        <taxon>Bacillati</taxon>
        <taxon>Cyanobacteriota</taxon>
        <taxon>Cyanophyceae</taxon>
        <taxon>Pleurocapsales</taxon>
        <taxon>Hyellaceae</taxon>
        <taxon>Hyella</taxon>
    </lineage>
</organism>
<evidence type="ECO:0008006" key="3">
    <source>
        <dbReference type="Google" id="ProtNLM"/>
    </source>
</evidence>
<dbReference type="OrthoDB" id="9130422at2"/>
<evidence type="ECO:0000313" key="2">
    <source>
        <dbReference type="Proteomes" id="UP000320055"/>
    </source>
</evidence>
<evidence type="ECO:0000313" key="1">
    <source>
        <dbReference type="EMBL" id="VEP14723.1"/>
    </source>
</evidence>
<dbReference type="EMBL" id="CAACVJ010000204">
    <property type="protein sequence ID" value="VEP14723.1"/>
    <property type="molecule type" value="Genomic_DNA"/>
</dbReference>
<proteinExistence type="predicted"/>
<dbReference type="Proteomes" id="UP000320055">
    <property type="component" value="Unassembled WGS sequence"/>
</dbReference>